<dbReference type="AlphaFoldDB" id="A0A1I7V798"/>
<evidence type="ECO:0000256" key="1">
    <source>
        <dbReference type="SAM" id="MobiDB-lite"/>
    </source>
</evidence>
<evidence type="ECO:0000313" key="2">
    <source>
        <dbReference type="Proteomes" id="UP000095285"/>
    </source>
</evidence>
<protein>
    <submittedName>
        <fullName evidence="3">Ovule protein</fullName>
    </submittedName>
</protein>
<name>A0A1I7V798_LOALO</name>
<feature type="region of interest" description="Disordered" evidence="1">
    <location>
        <begin position="51"/>
        <end position="71"/>
    </location>
</feature>
<organism evidence="2 3">
    <name type="scientific">Loa loa</name>
    <name type="common">Eye worm</name>
    <name type="synonym">Filaria loa</name>
    <dbReference type="NCBI Taxonomy" id="7209"/>
    <lineage>
        <taxon>Eukaryota</taxon>
        <taxon>Metazoa</taxon>
        <taxon>Ecdysozoa</taxon>
        <taxon>Nematoda</taxon>
        <taxon>Chromadorea</taxon>
        <taxon>Rhabditida</taxon>
        <taxon>Spirurina</taxon>
        <taxon>Spiruromorpha</taxon>
        <taxon>Filarioidea</taxon>
        <taxon>Onchocercidae</taxon>
        <taxon>Loa</taxon>
    </lineage>
</organism>
<evidence type="ECO:0000313" key="3">
    <source>
        <dbReference type="WBParaSite" id="EN70_10656"/>
    </source>
</evidence>
<dbReference type="Proteomes" id="UP000095285">
    <property type="component" value="Unassembled WGS sequence"/>
</dbReference>
<reference evidence="3" key="2">
    <citation type="submission" date="2016-11" db="UniProtKB">
        <authorList>
            <consortium name="WormBaseParasite"/>
        </authorList>
    </citation>
    <scope>IDENTIFICATION</scope>
</reference>
<accession>A0A1I7V798</accession>
<reference evidence="2" key="1">
    <citation type="submission" date="2012-04" db="EMBL/GenBank/DDBJ databases">
        <title>The Genome Sequence of Loa loa.</title>
        <authorList>
            <consortium name="The Broad Institute Genome Sequencing Platform"/>
            <consortium name="Broad Institute Genome Sequencing Center for Infectious Disease"/>
            <person name="Nutman T.B."/>
            <person name="Fink D.L."/>
            <person name="Russ C."/>
            <person name="Young S."/>
            <person name="Zeng Q."/>
            <person name="Gargeya S."/>
            <person name="Alvarado L."/>
            <person name="Berlin A."/>
            <person name="Chapman S.B."/>
            <person name="Chen Z."/>
            <person name="Freedman E."/>
            <person name="Gellesch M."/>
            <person name="Goldberg J."/>
            <person name="Griggs A."/>
            <person name="Gujja S."/>
            <person name="Heilman E.R."/>
            <person name="Heiman D."/>
            <person name="Howarth C."/>
            <person name="Mehta T."/>
            <person name="Neiman D."/>
            <person name="Pearson M."/>
            <person name="Roberts A."/>
            <person name="Saif S."/>
            <person name="Shea T."/>
            <person name="Shenoy N."/>
            <person name="Sisk P."/>
            <person name="Stolte C."/>
            <person name="Sykes S."/>
            <person name="White J."/>
            <person name="Yandava C."/>
            <person name="Haas B."/>
            <person name="Henn M.R."/>
            <person name="Nusbaum C."/>
            <person name="Birren B."/>
        </authorList>
    </citation>
    <scope>NUCLEOTIDE SEQUENCE [LARGE SCALE GENOMIC DNA]</scope>
</reference>
<dbReference type="WBParaSite" id="EN70_10656">
    <property type="protein sequence ID" value="EN70_10656"/>
    <property type="gene ID" value="EN70_10656"/>
</dbReference>
<sequence>MPQQPPTNISCSAASISTSIHYPTKSIDYFGELPHQESMILAVKKDDKFKHHSMPPSKLVGPWQMNLRSKG</sequence>
<keyword evidence="2" id="KW-1185">Reference proteome</keyword>
<proteinExistence type="predicted"/>